<dbReference type="InterPro" id="IPR051468">
    <property type="entry name" value="Fungal_SecMetab_SDRs"/>
</dbReference>
<keyword evidence="3" id="KW-1185">Reference proteome</keyword>
<reference evidence="1 4" key="1">
    <citation type="submission" date="2018-09" db="EMBL/GenBank/DDBJ databases">
        <title>Roseomonas sp. nov., isolated from feces of Tibetan antelopes in the Qinghai-Tibet plateau, China.</title>
        <authorList>
            <person name="Tian Z."/>
        </authorList>
    </citation>
    <scope>NUCLEOTIDE SEQUENCE [LARGE SCALE GENOMIC DNA]</scope>
    <source>
        <strain evidence="2 3">Z23</strain>
        <strain evidence="1 4">Z24</strain>
    </source>
</reference>
<comment type="caution">
    <text evidence="1">The sequence shown here is derived from an EMBL/GenBank/DDBJ whole genome shotgun (WGS) entry which is preliminary data.</text>
</comment>
<sequence>MTRLESFPPGGQALVVGASGGIGAALLAELEACGRFARVTGWSRRAGQIDLEDEQSIARAVATLDGGPPLRLAICATSLLHDAGQQPEKSWRAMDAATLLRAYAVNAVGPALLAKHLLPLLPAEGKSAFAALSARVGSIGDNRLGGWHAYRASKAALNMLLRNLAIELGRRKPEALCVGLHPGTVDTPLSAPFQANVAEGRLFTPAFAAERLLAVLEGLRPEDSGQVFAWDGQRVEP</sequence>
<dbReference type="InParanoid" id="A0A3A9JMB4"/>
<organism evidence="1 4">
    <name type="scientific">Teichococcus wenyumeiae</name>
    <dbReference type="NCBI Taxonomy" id="2478470"/>
    <lineage>
        <taxon>Bacteria</taxon>
        <taxon>Pseudomonadati</taxon>
        <taxon>Pseudomonadota</taxon>
        <taxon>Alphaproteobacteria</taxon>
        <taxon>Acetobacterales</taxon>
        <taxon>Roseomonadaceae</taxon>
        <taxon>Roseomonas</taxon>
    </lineage>
</organism>
<evidence type="ECO:0000313" key="2">
    <source>
        <dbReference type="EMBL" id="RMI27342.1"/>
    </source>
</evidence>
<proteinExistence type="predicted"/>
<dbReference type="SUPFAM" id="SSF51735">
    <property type="entry name" value="NAD(P)-binding Rossmann-fold domains"/>
    <property type="match status" value="1"/>
</dbReference>
<protein>
    <submittedName>
        <fullName evidence="1">SDR family NAD(P)-dependent oxidoreductase</fullName>
    </submittedName>
    <submittedName>
        <fullName evidence="2">SDR family oxidoreductase</fullName>
    </submittedName>
</protein>
<dbReference type="InterPro" id="IPR036291">
    <property type="entry name" value="NAD(P)-bd_dom_sf"/>
</dbReference>
<dbReference type="AlphaFoldDB" id="A0A3A9JMB4"/>
<dbReference type="GO" id="GO:0016491">
    <property type="term" value="F:oxidoreductase activity"/>
    <property type="evidence" value="ECO:0007669"/>
    <property type="project" value="TreeGrafter"/>
</dbReference>
<accession>A0A3A9JMB4</accession>
<evidence type="ECO:0000313" key="3">
    <source>
        <dbReference type="Proteomes" id="UP000274097"/>
    </source>
</evidence>
<dbReference type="EMBL" id="RAQU01000227">
    <property type="protein sequence ID" value="RKK01718.1"/>
    <property type="molecule type" value="Genomic_DNA"/>
</dbReference>
<dbReference type="OrthoDB" id="9785826at2"/>
<dbReference type="PRINTS" id="PR00081">
    <property type="entry name" value="GDHRDH"/>
</dbReference>
<gene>
    <name evidence="1" type="ORF">D6Z83_23555</name>
    <name evidence="2" type="ORF">EBE87_00050</name>
</gene>
<dbReference type="PANTHER" id="PTHR43544:SF12">
    <property type="entry name" value="NAD(P)-BINDING ROSSMANN-FOLD SUPERFAMILY PROTEIN"/>
    <property type="match status" value="1"/>
</dbReference>
<dbReference type="EMBL" id="RFLX01000001">
    <property type="protein sequence ID" value="RMI27342.1"/>
    <property type="molecule type" value="Genomic_DNA"/>
</dbReference>
<dbReference type="Proteomes" id="UP000274097">
    <property type="component" value="Unassembled WGS sequence"/>
</dbReference>
<evidence type="ECO:0000313" key="1">
    <source>
        <dbReference type="EMBL" id="RKK01718.1"/>
    </source>
</evidence>
<dbReference type="InterPro" id="IPR002347">
    <property type="entry name" value="SDR_fam"/>
</dbReference>
<dbReference type="Proteomes" id="UP000278036">
    <property type="component" value="Unassembled WGS sequence"/>
</dbReference>
<dbReference type="PANTHER" id="PTHR43544">
    <property type="entry name" value="SHORT-CHAIN DEHYDROGENASE/REDUCTASE"/>
    <property type="match status" value="1"/>
</dbReference>
<dbReference type="Pfam" id="PF13561">
    <property type="entry name" value="adh_short_C2"/>
    <property type="match status" value="1"/>
</dbReference>
<dbReference type="Gene3D" id="3.40.50.720">
    <property type="entry name" value="NAD(P)-binding Rossmann-like Domain"/>
    <property type="match status" value="1"/>
</dbReference>
<dbReference type="GO" id="GO:0005737">
    <property type="term" value="C:cytoplasm"/>
    <property type="evidence" value="ECO:0007669"/>
    <property type="project" value="TreeGrafter"/>
</dbReference>
<name>A0A3A9JMB4_9PROT</name>
<evidence type="ECO:0000313" key="4">
    <source>
        <dbReference type="Proteomes" id="UP000278036"/>
    </source>
</evidence>